<organism evidence="1 2">
    <name type="scientific">Arcicella aurantiaca</name>
    <dbReference type="NCBI Taxonomy" id="591202"/>
    <lineage>
        <taxon>Bacteria</taxon>
        <taxon>Pseudomonadati</taxon>
        <taxon>Bacteroidota</taxon>
        <taxon>Cytophagia</taxon>
        <taxon>Cytophagales</taxon>
        <taxon>Flectobacillaceae</taxon>
        <taxon>Arcicella</taxon>
    </lineage>
</organism>
<reference evidence="1 2" key="1">
    <citation type="submission" date="2018-05" db="EMBL/GenBank/DDBJ databases">
        <title>Genomic Encyclopedia of Archaeal and Bacterial Type Strains, Phase II (KMG-II): from individual species to whole genera.</title>
        <authorList>
            <person name="Goeker M."/>
        </authorList>
    </citation>
    <scope>NUCLEOTIDE SEQUENCE [LARGE SCALE GENOMIC DNA]</scope>
    <source>
        <strain evidence="1 2">DSM 22214</strain>
    </source>
</reference>
<dbReference type="EMBL" id="QGGO01000016">
    <property type="protein sequence ID" value="PWK23903.1"/>
    <property type="molecule type" value="Genomic_DNA"/>
</dbReference>
<name>A0A316E5C5_9BACT</name>
<proteinExistence type="predicted"/>
<accession>A0A316E5C5</accession>
<comment type="caution">
    <text evidence="1">The sequence shown here is derived from an EMBL/GenBank/DDBJ whole genome shotgun (WGS) entry which is preliminary data.</text>
</comment>
<keyword evidence="2" id="KW-1185">Reference proteome</keyword>
<gene>
    <name evidence="1" type="ORF">LV89_03111</name>
</gene>
<evidence type="ECO:0000313" key="2">
    <source>
        <dbReference type="Proteomes" id="UP000245489"/>
    </source>
</evidence>
<sequence length="64" mass="7111">MKTNQLLTEGLPESLYSIEMEERLETINLPAEALIENCCTEIFTPCLCICDCNSPTTDDGINVN</sequence>
<dbReference type="RefSeq" id="WP_109743815.1">
    <property type="nucleotide sequence ID" value="NZ_QGGO01000016.1"/>
</dbReference>
<dbReference type="Proteomes" id="UP000245489">
    <property type="component" value="Unassembled WGS sequence"/>
</dbReference>
<protein>
    <submittedName>
        <fullName evidence="1">Uncharacterized protein</fullName>
    </submittedName>
</protein>
<evidence type="ECO:0000313" key="1">
    <source>
        <dbReference type="EMBL" id="PWK23903.1"/>
    </source>
</evidence>
<dbReference type="AlphaFoldDB" id="A0A316E5C5"/>